<dbReference type="InterPro" id="IPR003313">
    <property type="entry name" value="AraC-bd"/>
</dbReference>
<dbReference type="InterPro" id="IPR037923">
    <property type="entry name" value="HTH-like"/>
</dbReference>
<dbReference type="Pfam" id="PF02311">
    <property type="entry name" value="AraC_binding"/>
    <property type="match status" value="1"/>
</dbReference>
<comment type="caution">
    <text evidence="5">The sequence shown here is derived from an EMBL/GenBank/DDBJ whole genome shotgun (WGS) entry which is preliminary data.</text>
</comment>
<dbReference type="SMART" id="SM00342">
    <property type="entry name" value="HTH_ARAC"/>
    <property type="match status" value="1"/>
</dbReference>
<accession>A0ABW3D826</accession>
<keyword evidence="2" id="KW-0238">DNA-binding</keyword>
<protein>
    <submittedName>
        <fullName evidence="5">AraC family transcriptional regulator</fullName>
    </submittedName>
</protein>
<reference evidence="6" key="1">
    <citation type="journal article" date="2019" name="Int. J. Syst. Evol. Microbiol.">
        <title>The Global Catalogue of Microorganisms (GCM) 10K type strain sequencing project: providing services to taxonomists for standard genome sequencing and annotation.</title>
        <authorList>
            <consortium name="The Broad Institute Genomics Platform"/>
            <consortium name="The Broad Institute Genome Sequencing Center for Infectious Disease"/>
            <person name="Wu L."/>
            <person name="Ma J."/>
        </authorList>
    </citation>
    <scope>NUCLEOTIDE SEQUENCE [LARGE SCALE GENOMIC DNA]</scope>
    <source>
        <strain evidence="6">CCUG 57263</strain>
    </source>
</reference>
<dbReference type="InterPro" id="IPR018062">
    <property type="entry name" value="HTH_AraC-typ_CS"/>
</dbReference>
<proteinExistence type="predicted"/>
<evidence type="ECO:0000259" key="4">
    <source>
        <dbReference type="PROSITE" id="PS01124"/>
    </source>
</evidence>
<dbReference type="PANTHER" id="PTHR43280:SF2">
    <property type="entry name" value="HTH-TYPE TRANSCRIPTIONAL REGULATOR EXSA"/>
    <property type="match status" value="1"/>
</dbReference>
<evidence type="ECO:0000256" key="3">
    <source>
        <dbReference type="ARBA" id="ARBA00023163"/>
    </source>
</evidence>
<evidence type="ECO:0000313" key="5">
    <source>
        <dbReference type="EMBL" id="MFD0868854.1"/>
    </source>
</evidence>
<dbReference type="Pfam" id="PF12833">
    <property type="entry name" value="HTH_18"/>
    <property type="match status" value="1"/>
</dbReference>
<dbReference type="Gene3D" id="1.10.10.60">
    <property type="entry name" value="Homeodomain-like"/>
    <property type="match status" value="1"/>
</dbReference>
<dbReference type="RefSeq" id="WP_144941038.1">
    <property type="nucleotide sequence ID" value="NZ_JBHTIU010000024.1"/>
</dbReference>
<dbReference type="SUPFAM" id="SSF51215">
    <property type="entry name" value="Regulatory protein AraC"/>
    <property type="match status" value="1"/>
</dbReference>
<organism evidence="5 6">
    <name type="scientific">Paenibacillus residui</name>
    <dbReference type="NCBI Taxonomy" id="629724"/>
    <lineage>
        <taxon>Bacteria</taxon>
        <taxon>Bacillati</taxon>
        <taxon>Bacillota</taxon>
        <taxon>Bacilli</taxon>
        <taxon>Bacillales</taxon>
        <taxon>Paenibacillaceae</taxon>
        <taxon>Paenibacillus</taxon>
    </lineage>
</organism>
<keyword evidence="6" id="KW-1185">Reference proteome</keyword>
<keyword evidence="1" id="KW-0805">Transcription regulation</keyword>
<dbReference type="PANTHER" id="PTHR43280">
    <property type="entry name" value="ARAC-FAMILY TRANSCRIPTIONAL REGULATOR"/>
    <property type="match status" value="1"/>
</dbReference>
<gene>
    <name evidence="5" type="ORF">ACFQ03_06805</name>
</gene>
<sequence>MATYLDYLISPKPIRIVDLKLERSKLRIQNLTVLQYGHLPGRTLKHREAPCGHWAFTYIVKGKGSFRVHGEAEQRIDAGCLFWEWPGAEFTFGPDGKDGWDEYYITFEGGRIREWLDAQIIVPGTVMRVGSDRSFIRKIETIGDLVDSGIPDNADRAALMLESLIYEFSVTDANRRSAHFSGKQPEFIIQVLEDIAGSLYEPWDERQLWERNHISRSTLRRLVLQNTGYPLNEYVNRLKISEARKLLRLTGLQIKEISQMLGYPDPAYFSRLFKKYTGVPAMTYRSKMKQR</sequence>
<dbReference type="SUPFAM" id="SSF46689">
    <property type="entry name" value="Homeodomain-like"/>
    <property type="match status" value="1"/>
</dbReference>
<evidence type="ECO:0000256" key="2">
    <source>
        <dbReference type="ARBA" id="ARBA00023125"/>
    </source>
</evidence>
<evidence type="ECO:0000313" key="6">
    <source>
        <dbReference type="Proteomes" id="UP001597120"/>
    </source>
</evidence>
<dbReference type="EMBL" id="JBHTIU010000024">
    <property type="protein sequence ID" value="MFD0868854.1"/>
    <property type="molecule type" value="Genomic_DNA"/>
</dbReference>
<dbReference type="InterPro" id="IPR009057">
    <property type="entry name" value="Homeodomain-like_sf"/>
</dbReference>
<keyword evidence="3" id="KW-0804">Transcription</keyword>
<dbReference type="PROSITE" id="PS01124">
    <property type="entry name" value="HTH_ARAC_FAMILY_2"/>
    <property type="match status" value="1"/>
</dbReference>
<name>A0ABW3D826_9BACL</name>
<evidence type="ECO:0000256" key="1">
    <source>
        <dbReference type="ARBA" id="ARBA00023015"/>
    </source>
</evidence>
<dbReference type="PROSITE" id="PS00041">
    <property type="entry name" value="HTH_ARAC_FAMILY_1"/>
    <property type="match status" value="1"/>
</dbReference>
<dbReference type="Proteomes" id="UP001597120">
    <property type="component" value="Unassembled WGS sequence"/>
</dbReference>
<dbReference type="InterPro" id="IPR018060">
    <property type="entry name" value="HTH_AraC"/>
</dbReference>
<feature type="domain" description="HTH araC/xylS-type" evidence="4">
    <location>
        <begin position="189"/>
        <end position="287"/>
    </location>
</feature>